<evidence type="ECO:0000313" key="5">
    <source>
        <dbReference type="Proteomes" id="UP000249130"/>
    </source>
</evidence>
<dbReference type="SUPFAM" id="SSF53850">
    <property type="entry name" value="Periplasmic binding protein-like II"/>
    <property type="match status" value="1"/>
</dbReference>
<evidence type="ECO:0000256" key="3">
    <source>
        <dbReference type="ARBA" id="ARBA00022764"/>
    </source>
</evidence>
<dbReference type="GO" id="GO:0042597">
    <property type="term" value="C:periplasmic space"/>
    <property type="evidence" value="ECO:0007669"/>
    <property type="project" value="UniProtKB-SubCell"/>
</dbReference>
<dbReference type="PANTHER" id="PTHR43649">
    <property type="entry name" value="ARABINOSE-BINDING PROTEIN-RELATED"/>
    <property type="match status" value="1"/>
</dbReference>
<dbReference type="Pfam" id="PF13416">
    <property type="entry name" value="SBP_bac_8"/>
    <property type="match status" value="1"/>
</dbReference>
<dbReference type="OrthoDB" id="9812682at2"/>
<reference evidence="4 5" key="1">
    <citation type="submission" date="2017-07" db="EMBL/GenBank/DDBJ databases">
        <title>Draft Genome Sequences of Select Purple Nonsulfur Bacteria.</title>
        <authorList>
            <person name="Lasarre B."/>
            <person name="Mckinlay J.B."/>
        </authorList>
    </citation>
    <scope>NUCLEOTIDE SEQUENCE [LARGE SCALE GENOMIC DNA]</scope>
    <source>
        <strain evidence="4 5">DSM 5909</strain>
    </source>
</reference>
<keyword evidence="3" id="KW-0574">Periplasm</keyword>
<evidence type="ECO:0000313" key="4">
    <source>
        <dbReference type="EMBL" id="RAI45125.1"/>
    </source>
</evidence>
<dbReference type="Proteomes" id="UP000249130">
    <property type="component" value="Unassembled WGS sequence"/>
</dbReference>
<accession>A0A327L558</accession>
<comment type="caution">
    <text evidence="4">The sequence shown here is derived from an EMBL/GenBank/DDBJ whole genome shotgun (WGS) entry which is preliminary data.</text>
</comment>
<dbReference type="AlphaFoldDB" id="A0A327L558"/>
<proteinExistence type="inferred from homology"/>
<dbReference type="EMBL" id="NPEX01000024">
    <property type="protein sequence ID" value="RAI45125.1"/>
    <property type="molecule type" value="Genomic_DNA"/>
</dbReference>
<dbReference type="RefSeq" id="WP_146604381.1">
    <property type="nucleotide sequence ID" value="NZ_NPEX01000024.1"/>
</dbReference>
<keyword evidence="5" id="KW-1185">Reference proteome</keyword>
<dbReference type="InterPro" id="IPR006311">
    <property type="entry name" value="TAT_signal"/>
</dbReference>
<protein>
    <recommendedName>
        <fullName evidence="6">ABC transporter substrate-binding protein</fullName>
    </recommendedName>
</protein>
<comment type="similarity">
    <text evidence="2">Belongs to the bacterial solute-binding protein 1 family.</text>
</comment>
<evidence type="ECO:0000256" key="2">
    <source>
        <dbReference type="ARBA" id="ARBA00008520"/>
    </source>
</evidence>
<sequence>MSGHALSRRGVLASGVAFTVLNLSSGGRFSTALAAAEDDRIVAAAKPLGGAEIKGMIWSNYYAPMTPAMEEFKKLTGIGVASIQDISIFDAPQRAMAEAMSRSPQFDFFHIDSNMIPSLASAGLLEPLDAYMKTADFKIDAVGDYAGFMSYKGATYGIPTDGNVHVHFLRKDLVENPDNQKRFEDKHGQKLAFPQTWEDDLRIQQFFNDPDKDLFGSGSLRNRANGATWWYMMFYSAGGFPFDDEMNPTLDNEAGNYAVDIYLQEKKSAHPESAGWGTPQMIPRIVSGKVASCQYWDGTIRGCEDKNKSPTAGKWLYGLVPGSEKSGKRLNRSISSPLAAVLVNKYSPRKAQAAYLALWWATLKNSTPIVSDKVNTFNDAWHKGHMTAPSVVENYTPAGIKAVESNLQVVCPPIYLTGYLEFQDALAKNLSEAYVGQLPSKDVLKKTEEEWKAIVRRTGRAKLKEELASYKAVMPKRDTPATLRCILLLYAADGAPVLPSLPAIL</sequence>
<feature type="non-terminal residue" evidence="4">
    <location>
        <position position="505"/>
    </location>
</feature>
<dbReference type="InterPro" id="IPR050490">
    <property type="entry name" value="Bact_solute-bd_prot1"/>
</dbReference>
<evidence type="ECO:0008006" key="6">
    <source>
        <dbReference type="Google" id="ProtNLM"/>
    </source>
</evidence>
<dbReference type="InterPro" id="IPR006059">
    <property type="entry name" value="SBP"/>
</dbReference>
<name>A0A327L558_9BRAD</name>
<dbReference type="PROSITE" id="PS51318">
    <property type="entry name" value="TAT"/>
    <property type="match status" value="1"/>
</dbReference>
<organism evidence="4 5">
    <name type="scientific">Rhodoplanes roseus</name>
    <dbReference type="NCBI Taxonomy" id="29409"/>
    <lineage>
        <taxon>Bacteria</taxon>
        <taxon>Pseudomonadati</taxon>
        <taxon>Pseudomonadota</taxon>
        <taxon>Alphaproteobacteria</taxon>
        <taxon>Hyphomicrobiales</taxon>
        <taxon>Nitrobacteraceae</taxon>
        <taxon>Rhodoplanes</taxon>
    </lineage>
</organism>
<comment type="subcellular location">
    <subcellularLocation>
        <location evidence="1">Periplasm</location>
    </subcellularLocation>
</comment>
<dbReference type="Gene3D" id="3.40.190.10">
    <property type="entry name" value="Periplasmic binding protein-like II"/>
    <property type="match status" value="2"/>
</dbReference>
<evidence type="ECO:0000256" key="1">
    <source>
        <dbReference type="ARBA" id="ARBA00004418"/>
    </source>
</evidence>
<gene>
    <name evidence="4" type="ORF">CH341_05705</name>
</gene>